<dbReference type="EMBL" id="LNYJ01000011">
    <property type="protein sequence ID" value="KTD18031.1"/>
    <property type="molecule type" value="Genomic_DNA"/>
</dbReference>
<dbReference type="InterPro" id="IPR011006">
    <property type="entry name" value="CheY-like_superfamily"/>
</dbReference>
<dbReference type="InterPro" id="IPR001789">
    <property type="entry name" value="Sig_transdc_resp-reg_receiver"/>
</dbReference>
<dbReference type="Gene3D" id="3.40.50.2300">
    <property type="match status" value="1"/>
</dbReference>
<keyword evidence="3" id="KW-0808">Transferase</keyword>
<dbReference type="GO" id="GO:0016301">
    <property type="term" value="F:kinase activity"/>
    <property type="evidence" value="ECO:0007669"/>
    <property type="project" value="UniProtKB-KW"/>
</dbReference>
<sequence>MRVLIVEDNAFNAFCLTRLLTISNKQIQPIVVENSIQALSYLEENDASFVIMDGDLGASDGIYCNGPALVEMIWQQHPSIAIVVWSDSESMRHAFEDVFRKYNKPLNDYTCWTKVVSQERIRQSLTYLTGESSNSFFLENQLKSPEHRLPAA</sequence>
<comment type="caution">
    <text evidence="3">The sequence shown here is derived from an EMBL/GenBank/DDBJ whole genome shotgun (WGS) entry which is preliminary data.</text>
</comment>
<dbReference type="Proteomes" id="UP000055035">
    <property type="component" value="Unassembled WGS sequence"/>
</dbReference>
<protein>
    <submittedName>
        <fullName evidence="3">Two component sensor and regulator histidine kinase response regulator</fullName>
    </submittedName>
</protein>
<dbReference type="Pfam" id="PF00072">
    <property type="entry name" value="Response_reg"/>
    <property type="match status" value="1"/>
</dbReference>
<feature type="modified residue" description="4-aspartylphosphate" evidence="1">
    <location>
        <position position="53"/>
    </location>
</feature>
<feature type="domain" description="Response regulatory" evidence="2">
    <location>
        <begin position="2"/>
        <end position="116"/>
    </location>
</feature>
<dbReference type="RefSeq" id="WP_058471729.1">
    <property type="nucleotide sequence ID" value="NZ_CAAAIC010000001.1"/>
</dbReference>
<dbReference type="PROSITE" id="PS50110">
    <property type="entry name" value="RESPONSE_REGULATORY"/>
    <property type="match status" value="1"/>
</dbReference>
<evidence type="ECO:0000256" key="1">
    <source>
        <dbReference type="PROSITE-ProRule" id="PRU00169"/>
    </source>
</evidence>
<evidence type="ECO:0000313" key="3">
    <source>
        <dbReference type="EMBL" id="KTD18031.1"/>
    </source>
</evidence>
<keyword evidence="4" id="KW-1185">Reference proteome</keyword>
<evidence type="ECO:0000313" key="4">
    <source>
        <dbReference type="Proteomes" id="UP000055035"/>
    </source>
</evidence>
<accession>A0A0W0VD65</accession>
<name>A0A0W0VD65_9GAMM</name>
<dbReference type="CDD" id="cd00156">
    <property type="entry name" value="REC"/>
    <property type="match status" value="1"/>
</dbReference>
<dbReference type="STRING" id="456.Ljor_2337"/>
<dbReference type="GO" id="GO:0000160">
    <property type="term" value="P:phosphorelay signal transduction system"/>
    <property type="evidence" value="ECO:0007669"/>
    <property type="project" value="InterPro"/>
</dbReference>
<dbReference type="AlphaFoldDB" id="A0A0W0VD65"/>
<dbReference type="SUPFAM" id="SSF52172">
    <property type="entry name" value="CheY-like"/>
    <property type="match status" value="1"/>
</dbReference>
<evidence type="ECO:0000259" key="2">
    <source>
        <dbReference type="PROSITE" id="PS50110"/>
    </source>
</evidence>
<proteinExistence type="predicted"/>
<reference evidence="3 4" key="1">
    <citation type="submission" date="2015-11" db="EMBL/GenBank/DDBJ databases">
        <title>Genomic analysis of 38 Legionella species identifies large and diverse effector repertoires.</title>
        <authorList>
            <person name="Burstein D."/>
            <person name="Amaro F."/>
            <person name="Zusman T."/>
            <person name="Lifshitz Z."/>
            <person name="Cohen O."/>
            <person name="Gilbert J.A."/>
            <person name="Pupko T."/>
            <person name="Shuman H.A."/>
            <person name="Segal G."/>
        </authorList>
    </citation>
    <scope>NUCLEOTIDE SEQUENCE [LARGE SCALE GENOMIC DNA]</scope>
    <source>
        <strain evidence="3 4">BL-540</strain>
    </source>
</reference>
<gene>
    <name evidence="3" type="ORF">Ljor_2337</name>
</gene>
<dbReference type="OrthoDB" id="5650835at2"/>
<dbReference type="PATRIC" id="fig|456.5.peg.2516"/>
<keyword evidence="1" id="KW-0597">Phosphoprotein</keyword>
<organism evidence="3 4">
    <name type="scientific">Legionella jordanis</name>
    <dbReference type="NCBI Taxonomy" id="456"/>
    <lineage>
        <taxon>Bacteria</taxon>
        <taxon>Pseudomonadati</taxon>
        <taxon>Pseudomonadota</taxon>
        <taxon>Gammaproteobacteria</taxon>
        <taxon>Legionellales</taxon>
        <taxon>Legionellaceae</taxon>
        <taxon>Legionella</taxon>
    </lineage>
</organism>
<keyword evidence="3" id="KW-0418">Kinase</keyword>